<evidence type="ECO:0000313" key="3">
    <source>
        <dbReference type="EMBL" id="SDM63955.1"/>
    </source>
</evidence>
<dbReference type="InterPro" id="IPR051534">
    <property type="entry name" value="CBASS_pafABC_assoc_protein"/>
</dbReference>
<evidence type="ECO:0000313" key="4">
    <source>
        <dbReference type="Proteomes" id="UP000214880"/>
    </source>
</evidence>
<dbReference type="InterPro" id="IPR036388">
    <property type="entry name" value="WH-like_DNA-bd_sf"/>
</dbReference>
<dbReference type="Pfam" id="PF13280">
    <property type="entry name" value="WYL"/>
    <property type="match status" value="1"/>
</dbReference>
<proteinExistence type="predicted"/>
<feature type="domain" description="Helix-turn-helix type 11" evidence="1">
    <location>
        <begin position="5"/>
        <end position="57"/>
    </location>
</feature>
<evidence type="ECO:0000259" key="2">
    <source>
        <dbReference type="Pfam" id="PF13280"/>
    </source>
</evidence>
<dbReference type="AlphaFoldDB" id="A0A1G9UWG3"/>
<name>A0A1G9UWG3_9FIRM</name>
<dbReference type="InterPro" id="IPR026881">
    <property type="entry name" value="WYL_dom"/>
</dbReference>
<dbReference type="Proteomes" id="UP000214880">
    <property type="component" value="Unassembled WGS sequence"/>
</dbReference>
<accession>A0A1G9UWG3</accession>
<dbReference type="PIRSF" id="PIRSF016838">
    <property type="entry name" value="PafC"/>
    <property type="match status" value="1"/>
</dbReference>
<protein>
    <submittedName>
        <fullName evidence="3">Predicted DNA-binding transcriptional regulator YafY, contains an HTH and WYL domains</fullName>
    </submittedName>
</protein>
<keyword evidence="4" id="KW-1185">Reference proteome</keyword>
<dbReference type="Pfam" id="PF08279">
    <property type="entry name" value="HTH_11"/>
    <property type="match status" value="1"/>
</dbReference>
<dbReference type="OrthoDB" id="9767131at2"/>
<dbReference type="GO" id="GO:0003677">
    <property type="term" value="F:DNA binding"/>
    <property type="evidence" value="ECO:0007669"/>
    <property type="project" value="UniProtKB-KW"/>
</dbReference>
<dbReference type="InterPro" id="IPR036390">
    <property type="entry name" value="WH_DNA-bd_sf"/>
</dbReference>
<dbReference type="Gene3D" id="1.10.10.10">
    <property type="entry name" value="Winged helix-like DNA-binding domain superfamily/Winged helix DNA-binding domain"/>
    <property type="match status" value="1"/>
</dbReference>
<organism evidence="3 4">
    <name type="scientific">Dendrosporobacter quercicolus</name>
    <dbReference type="NCBI Taxonomy" id="146817"/>
    <lineage>
        <taxon>Bacteria</taxon>
        <taxon>Bacillati</taxon>
        <taxon>Bacillota</taxon>
        <taxon>Negativicutes</taxon>
        <taxon>Selenomonadales</taxon>
        <taxon>Sporomusaceae</taxon>
        <taxon>Dendrosporobacter</taxon>
    </lineage>
</organism>
<sequence>MKIDRLIAIIIILLDRKTIRGKVLADRFEVSLRTIYRDIDTINLAGIPVVATPGVKGGFGIMDEYKVDKNVFTATELATLLMGLSSISPMLTGKDTAGTFAKIKSLIPAGQADEIELRSNQISIDLQPWIGNGNLPMALVKDALNRQVVLAFRYADRAGKPSVRSIEPYRLILKESHWYIYGFCLARQNFRLFKLSRMTDLEVMNETFTLRDLPPPVAEFRRRMTDRRITVKLLVRQSIKERVLEYCGSERMEACGEDQWTVTNTRTNQGVL</sequence>
<dbReference type="PROSITE" id="PS52050">
    <property type="entry name" value="WYL"/>
    <property type="match status" value="1"/>
</dbReference>
<dbReference type="InterPro" id="IPR013196">
    <property type="entry name" value="HTH_11"/>
</dbReference>
<reference evidence="3 4" key="1">
    <citation type="submission" date="2016-10" db="EMBL/GenBank/DDBJ databases">
        <authorList>
            <person name="de Groot N.N."/>
        </authorList>
    </citation>
    <scope>NUCLEOTIDE SEQUENCE [LARGE SCALE GENOMIC DNA]</scope>
    <source>
        <strain evidence="3 4">DSM 1736</strain>
    </source>
</reference>
<dbReference type="InterPro" id="IPR028349">
    <property type="entry name" value="PafC-like"/>
</dbReference>
<feature type="domain" description="WYL" evidence="2">
    <location>
        <begin position="138"/>
        <end position="203"/>
    </location>
</feature>
<evidence type="ECO:0000259" key="1">
    <source>
        <dbReference type="Pfam" id="PF08279"/>
    </source>
</evidence>
<dbReference type="RefSeq" id="WP_092073575.1">
    <property type="nucleotide sequence ID" value="NZ_FNHB01000006.1"/>
</dbReference>
<gene>
    <name evidence="3" type="ORF">SAMN04488502_10681</name>
</gene>
<dbReference type="PANTHER" id="PTHR34580">
    <property type="match status" value="1"/>
</dbReference>
<keyword evidence="3" id="KW-0238">DNA-binding</keyword>
<dbReference type="EMBL" id="FNHB01000006">
    <property type="protein sequence ID" value="SDM63955.1"/>
    <property type="molecule type" value="Genomic_DNA"/>
</dbReference>
<dbReference type="SUPFAM" id="SSF46785">
    <property type="entry name" value="Winged helix' DNA-binding domain"/>
    <property type="match status" value="1"/>
</dbReference>
<dbReference type="STRING" id="146817.SAMN04488502_10681"/>
<dbReference type="PANTHER" id="PTHR34580:SF1">
    <property type="entry name" value="PROTEIN PAFC"/>
    <property type="match status" value="1"/>
</dbReference>